<dbReference type="EMBL" id="CAUYUJ010003313">
    <property type="protein sequence ID" value="CAK0804759.1"/>
    <property type="molecule type" value="Genomic_DNA"/>
</dbReference>
<dbReference type="InterPro" id="IPR011009">
    <property type="entry name" value="Kinase-like_dom_sf"/>
</dbReference>
<dbReference type="Gene3D" id="3.30.200.20">
    <property type="entry name" value="Phosphorylase Kinase, domain 1"/>
    <property type="match status" value="1"/>
</dbReference>
<evidence type="ECO:0008006" key="3">
    <source>
        <dbReference type="Google" id="ProtNLM"/>
    </source>
</evidence>
<name>A0ABN9QFL3_9DINO</name>
<dbReference type="SUPFAM" id="SSF56112">
    <property type="entry name" value="Protein kinase-like (PK-like)"/>
    <property type="match status" value="1"/>
</dbReference>
<keyword evidence="2" id="KW-1185">Reference proteome</keyword>
<evidence type="ECO:0000313" key="1">
    <source>
        <dbReference type="EMBL" id="CAK0804759.1"/>
    </source>
</evidence>
<sequence length="99" mass="11163">MLAVNGQHENLVVKMRNKRSVTAAEEVESIYQEFNLLTHTLDHPHIIRCVSMLHGQSHAHLVLQYGGGFLMEQVLSTQPGRHLSRDDAASMMLLTGRCR</sequence>
<proteinExistence type="predicted"/>
<organism evidence="1 2">
    <name type="scientific">Prorocentrum cordatum</name>
    <dbReference type="NCBI Taxonomy" id="2364126"/>
    <lineage>
        <taxon>Eukaryota</taxon>
        <taxon>Sar</taxon>
        <taxon>Alveolata</taxon>
        <taxon>Dinophyceae</taxon>
        <taxon>Prorocentrales</taxon>
        <taxon>Prorocentraceae</taxon>
        <taxon>Prorocentrum</taxon>
    </lineage>
</organism>
<comment type="caution">
    <text evidence="1">The sequence shown here is derived from an EMBL/GenBank/DDBJ whole genome shotgun (WGS) entry which is preliminary data.</text>
</comment>
<evidence type="ECO:0000313" key="2">
    <source>
        <dbReference type="Proteomes" id="UP001189429"/>
    </source>
</evidence>
<reference evidence="1" key="1">
    <citation type="submission" date="2023-10" db="EMBL/GenBank/DDBJ databases">
        <authorList>
            <person name="Chen Y."/>
            <person name="Shah S."/>
            <person name="Dougan E. K."/>
            <person name="Thang M."/>
            <person name="Chan C."/>
        </authorList>
    </citation>
    <scope>NUCLEOTIDE SEQUENCE [LARGE SCALE GENOMIC DNA]</scope>
</reference>
<accession>A0ABN9QFL3</accession>
<dbReference type="Proteomes" id="UP001189429">
    <property type="component" value="Unassembled WGS sequence"/>
</dbReference>
<protein>
    <recommendedName>
        <fullName evidence="3">Protein kinase domain-containing protein</fullName>
    </recommendedName>
</protein>
<gene>
    <name evidence="1" type="ORF">PCOR1329_LOCUS11458</name>
</gene>